<name>A0A7X2LX87_9BACI</name>
<dbReference type="Pfam" id="PF10864">
    <property type="entry name" value="DUF2663"/>
    <property type="match status" value="1"/>
</dbReference>
<sequence>MEQAIRELDQHTTDEPAKHMLQGLVEKKRKFDTLKKKCLQGQLFTFGFAICFMIYFYYFILQPNTVDFTVILSRFVQDPFHLFFVVGIAAGYATCVYYKKKEEKAEAEYHQLRCEVIKKSQELWPQPYFWKKRHEVYTMMKSEFGINLFFESK</sequence>
<accession>A0A7X2LX87</accession>
<proteinExistence type="predicted"/>
<evidence type="ECO:0000313" key="3">
    <source>
        <dbReference type="Proteomes" id="UP000448867"/>
    </source>
</evidence>
<reference evidence="2 3" key="1">
    <citation type="submission" date="2019-11" db="EMBL/GenBank/DDBJ databases">
        <title>Bacillus lacus genome.</title>
        <authorList>
            <person name="Allen C.J."/>
            <person name="Newman J.D."/>
        </authorList>
    </citation>
    <scope>NUCLEOTIDE SEQUENCE [LARGE SCALE GENOMIC DNA]</scope>
    <source>
        <strain evidence="2 3">KCTC 33946</strain>
    </source>
</reference>
<keyword evidence="1" id="KW-0472">Membrane</keyword>
<organism evidence="2 3">
    <name type="scientific">Metabacillus lacus</name>
    <dbReference type="NCBI Taxonomy" id="1983721"/>
    <lineage>
        <taxon>Bacteria</taxon>
        <taxon>Bacillati</taxon>
        <taxon>Bacillota</taxon>
        <taxon>Bacilli</taxon>
        <taxon>Bacillales</taxon>
        <taxon>Bacillaceae</taxon>
        <taxon>Metabacillus</taxon>
    </lineage>
</organism>
<evidence type="ECO:0000313" key="2">
    <source>
        <dbReference type="EMBL" id="MRX71031.1"/>
    </source>
</evidence>
<dbReference type="Proteomes" id="UP000448867">
    <property type="component" value="Unassembled WGS sequence"/>
</dbReference>
<comment type="caution">
    <text evidence="2">The sequence shown here is derived from an EMBL/GenBank/DDBJ whole genome shotgun (WGS) entry which is preliminary data.</text>
</comment>
<keyword evidence="1" id="KW-0812">Transmembrane</keyword>
<feature type="transmembrane region" description="Helical" evidence="1">
    <location>
        <begin position="80"/>
        <end position="98"/>
    </location>
</feature>
<keyword evidence="3" id="KW-1185">Reference proteome</keyword>
<dbReference type="EMBL" id="WKKI01000002">
    <property type="protein sequence ID" value="MRX71031.1"/>
    <property type="molecule type" value="Genomic_DNA"/>
</dbReference>
<keyword evidence="1" id="KW-1133">Transmembrane helix</keyword>
<dbReference type="AlphaFoldDB" id="A0A7X2LX87"/>
<dbReference type="OrthoDB" id="2969742at2"/>
<protein>
    <submittedName>
        <fullName evidence="2">DUF2663 family protein</fullName>
    </submittedName>
</protein>
<dbReference type="InterPro" id="IPR020210">
    <property type="entry name" value="Uncharacterised_YpbF_TM"/>
</dbReference>
<gene>
    <name evidence="2" type="ORF">GJU40_02460</name>
</gene>
<dbReference type="RefSeq" id="WP_154306150.1">
    <property type="nucleotide sequence ID" value="NZ_WKKI01000002.1"/>
</dbReference>
<evidence type="ECO:0000256" key="1">
    <source>
        <dbReference type="SAM" id="Phobius"/>
    </source>
</evidence>
<feature type="transmembrane region" description="Helical" evidence="1">
    <location>
        <begin position="38"/>
        <end position="60"/>
    </location>
</feature>